<dbReference type="Proteomes" id="UP000049983">
    <property type="component" value="Unassembled WGS sequence"/>
</dbReference>
<reference evidence="2" key="1">
    <citation type="submission" date="2015-07" db="EMBL/GenBank/DDBJ databases">
        <authorList>
            <person name="Rodrigo-Torres Lidia"/>
            <person name="Arahal R.David."/>
        </authorList>
    </citation>
    <scope>NUCLEOTIDE SEQUENCE [LARGE SCALE GENOMIC DNA]</scope>
    <source>
        <strain evidence="2">CECT 5096</strain>
    </source>
</reference>
<sequence length="70" mass="7803">MIEPGHPNLSVGKQCFLLSISRSSFYYTPKGKSEMNLMLMRQIDEQFPLLGVAAQRLSGDGRRRSSASGR</sequence>
<evidence type="ECO:0000313" key="2">
    <source>
        <dbReference type="Proteomes" id="UP000049983"/>
    </source>
</evidence>
<name>A0A0M7AIT7_9HYPH</name>
<protein>
    <submittedName>
        <fullName evidence="1">Uncharacterized protein</fullName>
    </submittedName>
</protein>
<proteinExistence type="predicted"/>
<dbReference type="AlphaFoldDB" id="A0A0M7AIT7"/>
<gene>
    <name evidence="1" type="ORF">LA5096_04094</name>
</gene>
<organism evidence="1 2">
    <name type="scientific">Roseibium album</name>
    <dbReference type="NCBI Taxonomy" id="311410"/>
    <lineage>
        <taxon>Bacteria</taxon>
        <taxon>Pseudomonadati</taxon>
        <taxon>Pseudomonadota</taxon>
        <taxon>Alphaproteobacteria</taxon>
        <taxon>Hyphomicrobiales</taxon>
        <taxon>Stappiaceae</taxon>
        <taxon>Roseibium</taxon>
    </lineage>
</organism>
<keyword evidence="2" id="KW-1185">Reference proteome</keyword>
<dbReference type="STRING" id="311410.LA5095_00956"/>
<accession>A0A0M7AIT7</accession>
<dbReference type="EMBL" id="CXWC01000011">
    <property type="protein sequence ID" value="CTQ74557.1"/>
    <property type="molecule type" value="Genomic_DNA"/>
</dbReference>
<evidence type="ECO:0000313" key="1">
    <source>
        <dbReference type="EMBL" id="CTQ74557.1"/>
    </source>
</evidence>